<feature type="domain" description="Mur ligase C-terminal" evidence="7">
    <location>
        <begin position="309"/>
        <end position="436"/>
    </location>
</feature>
<dbReference type="GO" id="GO:0009252">
    <property type="term" value="P:peptidoglycan biosynthetic process"/>
    <property type="evidence" value="ECO:0007669"/>
    <property type="project" value="UniProtKB-UniPathway"/>
</dbReference>
<dbReference type="InterPro" id="IPR036565">
    <property type="entry name" value="Mur-like_cat_sf"/>
</dbReference>
<keyword evidence="6" id="KW-0067">ATP-binding</keyword>
<dbReference type="Gene3D" id="3.40.50.720">
    <property type="entry name" value="NAD(P)-binding Rossmann-like Domain"/>
    <property type="match status" value="1"/>
</dbReference>
<comment type="pathway">
    <text evidence="2">Cell wall biogenesis; peptidoglycan biosynthesis.</text>
</comment>
<dbReference type="InterPro" id="IPR004101">
    <property type="entry name" value="Mur_ligase_C"/>
</dbReference>
<keyword evidence="3" id="KW-0963">Cytoplasm</keyword>
<evidence type="ECO:0000259" key="7">
    <source>
        <dbReference type="Pfam" id="PF02875"/>
    </source>
</evidence>
<proteinExistence type="inferred from homology"/>
<dbReference type="SUPFAM" id="SSF53623">
    <property type="entry name" value="MurD-like peptide ligases, catalytic domain"/>
    <property type="match status" value="1"/>
</dbReference>
<reference evidence="9" key="1">
    <citation type="submission" date="2014-05" db="EMBL/GenBank/DDBJ databases">
        <title>Key roles for freshwater Actinobacteria revealed by deep metagenomic sequencing.</title>
        <authorList>
            <person name="Ghai R."/>
            <person name="Mizuno C.M."/>
            <person name="Picazo A."/>
            <person name="Camacho A."/>
            <person name="Rodriguez-Valera F."/>
        </authorList>
    </citation>
    <scope>NUCLEOTIDE SEQUENCE</scope>
</reference>
<dbReference type="Pfam" id="PF02875">
    <property type="entry name" value="Mur_ligase_C"/>
    <property type="match status" value="1"/>
</dbReference>
<dbReference type="InterPro" id="IPR013221">
    <property type="entry name" value="Mur_ligase_cen"/>
</dbReference>
<dbReference type="NCBIfam" id="TIGR01087">
    <property type="entry name" value="murD"/>
    <property type="match status" value="1"/>
</dbReference>
<comment type="subcellular location">
    <subcellularLocation>
        <location evidence="1">Cytoplasm</location>
    </subcellularLocation>
</comment>
<dbReference type="PANTHER" id="PTHR43692">
    <property type="entry name" value="UDP-N-ACETYLMURAMOYLALANINE--D-GLUTAMATE LIGASE"/>
    <property type="match status" value="1"/>
</dbReference>
<organism evidence="9">
    <name type="scientific">freshwater metagenome</name>
    <dbReference type="NCBI Taxonomy" id="449393"/>
    <lineage>
        <taxon>unclassified sequences</taxon>
        <taxon>metagenomes</taxon>
        <taxon>ecological metagenomes</taxon>
    </lineage>
</organism>
<dbReference type="Gene3D" id="3.90.190.20">
    <property type="entry name" value="Mur ligase, C-terminal domain"/>
    <property type="match status" value="1"/>
</dbReference>
<dbReference type="GO" id="GO:0051301">
    <property type="term" value="P:cell division"/>
    <property type="evidence" value="ECO:0007669"/>
    <property type="project" value="InterPro"/>
</dbReference>
<evidence type="ECO:0000256" key="4">
    <source>
        <dbReference type="ARBA" id="ARBA00022598"/>
    </source>
</evidence>
<dbReference type="Gene3D" id="3.40.1190.10">
    <property type="entry name" value="Mur-like, catalytic domain"/>
    <property type="match status" value="1"/>
</dbReference>
<dbReference type="SUPFAM" id="SSF51984">
    <property type="entry name" value="MurCD N-terminal domain"/>
    <property type="match status" value="1"/>
</dbReference>
<sequence>MAISFSDKKILILGAGVTGLAVARSLSKRGAQVSLADDLVTEAEGFSVANTNSYSAVNFDALVVSPGWKSDHNLILDAQKSGVELWNEVDLAWRLRAELVPNQRWIALTGTNGKTTTVEMAAAMLREGGVSAIACGNVGTTVIESVESPEKYEVLVLELSSFQLHWIREATFVAASILNIAQDHLDWHGGFNQYADAKMAILDRASTGIFNGDDSEVVLRSAHWQGRKVFFSLDTPGPGEIGVVEELLVDRAFVSDPQEAAMIAEVVDVIPTVPHNVANALAAAGLARAIGIPNEAIRLALQNFKLGRHRIEVVLSKNDINWINDSKATNPHAAAASLMSTLSAIWIAGGLAKGAEMADLIKRCKSRIKAAILIGSDRELIATELRKSAPGVEIVFVDAPNSYVKGGTDNSLMEAVVGAAKARAIAGDTVLLAPACASMDQFLSYADRGDRFTKAVLTENS</sequence>
<dbReference type="GO" id="GO:0008764">
    <property type="term" value="F:UDP-N-acetylmuramoylalanine-D-glutamate ligase activity"/>
    <property type="evidence" value="ECO:0007669"/>
    <property type="project" value="UniProtKB-EC"/>
</dbReference>
<evidence type="ECO:0000256" key="5">
    <source>
        <dbReference type="ARBA" id="ARBA00022741"/>
    </source>
</evidence>
<dbReference type="Pfam" id="PF08245">
    <property type="entry name" value="Mur_ligase_M"/>
    <property type="match status" value="1"/>
</dbReference>
<evidence type="ECO:0000256" key="3">
    <source>
        <dbReference type="ARBA" id="ARBA00022490"/>
    </source>
</evidence>
<dbReference type="UniPathway" id="UPA00219"/>
<dbReference type="HAMAP" id="MF_00639">
    <property type="entry name" value="MurD"/>
    <property type="match status" value="1"/>
</dbReference>
<dbReference type="GO" id="GO:0008360">
    <property type="term" value="P:regulation of cell shape"/>
    <property type="evidence" value="ECO:0007669"/>
    <property type="project" value="InterPro"/>
</dbReference>
<evidence type="ECO:0000313" key="9">
    <source>
        <dbReference type="EMBL" id="KGA15399.1"/>
    </source>
</evidence>
<keyword evidence="4" id="KW-0436">Ligase</keyword>
<dbReference type="Pfam" id="PF21799">
    <property type="entry name" value="MurD-like_N"/>
    <property type="match status" value="1"/>
</dbReference>
<protein>
    <submittedName>
        <fullName evidence="9">Uncharacterized protein</fullName>
    </submittedName>
</protein>
<dbReference type="InterPro" id="IPR036615">
    <property type="entry name" value="Mur_ligase_C_dom_sf"/>
</dbReference>
<evidence type="ECO:0000256" key="2">
    <source>
        <dbReference type="ARBA" id="ARBA00004752"/>
    </source>
</evidence>
<feature type="domain" description="Mur ligase central" evidence="8">
    <location>
        <begin position="109"/>
        <end position="287"/>
    </location>
</feature>
<dbReference type="SUPFAM" id="SSF53244">
    <property type="entry name" value="MurD-like peptide ligases, peptide-binding domain"/>
    <property type="match status" value="1"/>
</dbReference>
<dbReference type="PANTHER" id="PTHR43692:SF1">
    <property type="entry name" value="UDP-N-ACETYLMURAMOYLALANINE--D-GLUTAMATE LIGASE"/>
    <property type="match status" value="1"/>
</dbReference>
<gene>
    <name evidence="9" type="ORF">GM50_17290</name>
</gene>
<name>A0A094Q058_9ZZZZ</name>
<dbReference type="InterPro" id="IPR005762">
    <property type="entry name" value="MurD"/>
</dbReference>
<evidence type="ECO:0000256" key="1">
    <source>
        <dbReference type="ARBA" id="ARBA00004496"/>
    </source>
</evidence>
<evidence type="ECO:0000259" key="8">
    <source>
        <dbReference type="Pfam" id="PF08245"/>
    </source>
</evidence>
<dbReference type="GO" id="GO:0005737">
    <property type="term" value="C:cytoplasm"/>
    <property type="evidence" value="ECO:0007669"/>
    <property type="project" value="UniProtKB-SubCell"/>
</dbReference>
<keyword evidence="5" id="KW-0547">Nucleotide-binding</keyword>
<evidence type="ECO:0000256" key="6">
    <source>
        <dbReference type="ARBA" id="ARBA00022840"/>
    </source>
</evidence>
<comment type="caution">
    <text evidence="9">The sequence shown here is derived from an EMBL/GenBank/DDBJ whole genome shotgun (WGS) entry which is preliminary data.</text>
</comment>
<dbReference type="AlphaFoldDB" id="A0A094Q058"/>
<dbReference type="EMBL" id="JNSK01000096">
    <property type="protein sequence ID" value="KGA15399.1"/>
    <property type="molecule type" value="Genomic_DNA"/>
</dbReference>
<accession>A0A094Q058</accession>
<dbReference type="GO" id="GO:0005524">
    <property type="term" value="F:ATP binding"/>
    <property type="evidence" value="ECO:0007669"/>
    <property type="project" value="UniProtKB-KW"/>
</dbReference>